<name>A0AAV8XZX5_9CUCU</name>
<dbReference type="EMBL" id="JAPWTK010000263">
    <property type="protein sequence ID" value="KAJ8944211.1"/>
    <property type="molecule type" value="Genomic_DNA"/>
</dbReference>
<sequence>MQIIGVCVGQNFYLYIERKDSFLSQVFSAQLDAKYLVSTSEEPLVCLEKPGAGFTDYILLVKETHPDLPPLNQGTISKIEAQYREMGHIRKVPSKRQAVVDDDTKLNLLLALEENPITPARERRLLLQGLYLRGFESHLWMAALYKFLVMFMVIKITWSYATPIRCEDLNTILPSRTGMAYHCAYAGLGALAGSIPLAERNELCWLGVYLPRQGEHYNAPVEHLPNADFQEVQRRNAELSSALNFLYGSKESRFPGKRNPELSTALLNFLNRN</sequence>
<gene>
    <name evidence="1" type="ORF">NQ318_014573</name>
</gene>
<keyword evidence="2" id="KW-1185">Reference proteome</keyword>
<comment type="caution">
    <text evidence="1">The sequence shown here is derived from an EMBL/GenBank/DDBJ whole genome shotgun (WGS) entry which is preliminary data.</text>
</comment>
<reference evidence="1" key="1">
    <citation type="journal article" date="2023" name="Insect Mol. Biol.">
        <title>Genome sequencing provides insights into the evolution of gene families encoding plant cell wall-degrading enzymes in longhorned beetles.</title>
        <authorList>
            <person name="Shin N.R."/>
            <person name="Okamura Y."/>
            <person name="Kirsch R."/>
            <person name="Pauchet Y."/>
        </authorList>
    </citation>
    <scope>NUCLEOTIDE SEQUENCE</scope>
    <source>
        <strain evidence="1">AMC_N1</strain>
    </source>
</reference>
<protein>
    <submittedName>
        <fullName evidence="1">Uncharacterized protein</fullName>
    </submittedName>
</protein>
<proteinExistence type="predicted"/>
<accession>A0AAV8XZX5</accession>
<evidence type="ECO:0000313" key="1">
    <source>
        <dbReference type="EMBL" id="KAJ8944211.1"/>
    </source>
</evidence>
<organism evidence="1 2">
    <name type="scientific">Aromia moschata</name>
    <dbReference type="NCBI Taxonomy" id="1265417"/>
    <lineage>
        <taxon>Eukaryota</taxon>
        <taxon>Metazoa</taxon>
        <taxon>Ecdysozoa</taxon>
        <taxon>Arthropoda</taxon>
        <taxon>Hexapoda</taxon>
        <taxon>Insecta</taxon>
        <taxon>Pterygota</taxon>
        <taxon>Neoptera</taxon>
        <taxon>Endopterygota</taxon>
        <taxon>Coleoptera</taxon>
        <taxon>Polyphaga</taxon>
        <taxon>Cucujiformia</taxon>
        <taxon>Chrysomeloidea</taxon>
        <taxon>Cerambycidae</taxon>
        <taxon>Cerambycinae</taxon>
        <taxon>Callichromatini</taxon>
        <taxon>Aromia</taxon>
    </lineage>
</organism>
<dbReference type="AlphaFoldDB" id="A0AAV8XZX5"/>
<dbReference type="Proteomes" id="UP001162162">
    <property type="component" value="Unassembled WGS sequence"/>
</dbReference>
<evidence type="ECO:0000313" key="2">
    <source>
        <dbReference type="Proteomes" id="UP001162162"/>
    </source>
</evidence>